<accession>A0A8S0VWJ2</accession>
<gene>
    <name evidence="2" type="ORF">DEACI_1586</name>
    <name evidence="3" type="ORF">DEACI_3392</name>
</gene>
<reference evidence="3" key="1">
    <citation type="submission" date="2014-11" db="EMBL/GenBank/DDBJ databases">
        <authorList>
            <person name="Hornung B.V."/>
        </authorList>
    </citation>
    <scope>NUCLEOTIDE SEQUENCE</scope>
    <source>
        <strain evidence="3">INE</strain>
    </source>
</reference>
<proteinExistence type="predicted"/>
<dbReference type="EMBL" id="CDGJ01000104">
    <property type="protein sequence ID" value="CEJ08910.1"/>
    <property type="molecule type" value="Genomic_DNA"/>
</dbReference>
<dbReference type="Proteomes" id="UP000836597">
    <property type="component" value="Chromosome"/>
</dbReference>
<evidence type="ECO:0000259" key="1">
    <source>
        <dbReference type="Pfam" id="PF01979"/>
    </source>
</evidence>
<evidence type="ECO:0000313" key="3">
    <source>
        <dbReference type="EMBL" id="CEJ08910.1"/>
    </source>
</evidence>
<dbReference type="InterPro" id="IPR006680">
    <property type="entry name" value="Amidohydro-rel"/>
</dbReference>
<feature type="domain" description="Amidohydrolase-related" evidence="1">
    <location>
        <begin position="6"/>
        <end position="53"/>
    </location>
</feature>
<dbReference type="Proteomes" id="UP001071230">
    <property type="component" value="Unassembled WGS sequence"/>
</dbReference>
<dbReference type="RefSeq" id="WP_240984520.1">
    <property type="nucleotide sequence ID" value="NZ_CDGJ01000104.1"/>
</dbReference>
<name>A0A8S0VWJ2_9FIRM</name>
<organism evidence="2">
    <name type="scientific">Acididesulfobacillus acetoxydans</name>
    <dbReference type="NCBI Taxonomy" id="1561005"/>
    <lineage>
        <taxon>Bacteria</taxon>
        <taxon>Bacillati</taxon>
        <taxon>Bacillota</taxon>
        <taxon>Clostridia</taxon>
        <taxon>Eubacteriales</taxon>
        <taxon>Peptococcaceae</taxon>
        <taxon>Acididesulfobacillus</taxon>
    </lineage>
</organism>
<dbReference type="EC" id="3.-.-.-" evidence="2"/>
<evidence type="ECO:0000313" key="2">
    <source>
        <dbReference type="EMBL" id="CAA7600933.1"/>
    </source>
</evidence>
<keyword evidence="2" id="KW-0378">Hydrolase</keyword>
<keyword evidence="4" id="KW-1185">Reference proteome</keyword>
<reference evidence="2" key="2">
    <citation type="submission" date="2020-01" db="EMBL/GenBank/DDBJ databases">
        <authorList>
            <person name="Hornung B."/>
        </authorList>
    </citation>
    <scope>NUCLEOTIDE SEQUENCE</scope>
    <source>
        <strain evidence="2">PacBioINE</strain>
    </source>
</reference>
<dbReference type="GO" id="GO:0016787">
    <property type="term" value="F:hydrolase activity"/>
    <property type="evidence" value="ECO:0007669"/>
    <property type="project" value="UniProtKB-KW"/>
</dbReference>
<dbReference type="AlphaFoldDB" id="A0A8S0VWJ2"/>
<protein>
    <submittedName>
        <fullName evidence="2">Amidohydrolase family</fullName>
        <ecNumber evidence="2">3.-.-.-</ecNumber>
        <ecNumber evidence="2">3.5.-.-</ecNumber>
    </submittedName>
</protein>
<sequence length="58" mass="6314">MADGFYLLPGLIDIHLHIESSMMLPQAFSEGLLRNAVTSVVADAHEMANVFGLEGDRL</sequence>
<dbReference type="EC" id="3.5.-.-" evidence="2"/>
<evidence type="ECO:0000313" key="4">
    <source>
        <dbReference type="Proteomes" id="UP001071230"/>
    </source>
</evidence>
<dbReference type="KEGG" id="aacx:DEACI_1586"/>
<dbReference type="Pfam" id="PF01979">
    <property type="entry name" value="Amidohydro_1"/>
    <property type="match status" value="1"/>
</dbReference>
<dbReference type="Gene3D" id="3.20.20.140">
    <property type="entry name" value="Metal-dependent hydrolases"/>
    <property type="match status" value="1"/>
</dbReference>
<dbReference type="EMBL" id="LR746496">
    <property type="protein sequence ID" value="CAA7600933.1"/>
    <property type="molecule type" value="Genomic_DNA"/>
</dbReference>